<evidence type="ECO:0000313" key="3">
    <source>
        <dbReference type="Proteomes" id="UP000612362"/>
    </source>
</evidence>
<name>A0A8J3IBB2_9CHLR</name>
<proteinExistence type="predicted"/>
<dbReference type="Proteomes" id="UP000612362">
    <property type="component" value="Unassembled WGS sequence"/>
</dbReference>
<sequence length="59" mass="6585">MVGANVIIKHTYRYQGHATSLVPDKLNLTWERQSPGLATRTGFRAPEREPSHPLARTSA</sequence>
<dbReference type="AlphaFoldDB" id="A0A8J3IBB2"/>
<evidence type="ECO:0000256" key="1">
    <source>
        <dbReference type="SAM" id="MobiDB-lite"/>
    </source>
</evidence>
<feature type="region of interest" description="Disordered" evidence="1">
    <location>
        <begin position="35"/>
        <end position="59"/>
    </location>
</feature>
<protein>
    <submittedName>
        <fullName evidence="2">Uncharacterized protein</fullName>
    </submittedName>
</protein>
<organism evidence="2 3">
    <name type="scientific">Ktedonospora formicarum</name>
    <dbReference type="NCBI Taxonomy" id="2778364"/>
    <lineage>
        <taxon>Bacteria</taxon>
        <taxon>Bacillati</taxon>
        <taxon>Chloroflexota</taxon>
        <taxon>Ktedonobacteria</taxon>
        <taxon>Ktedonobacterales</taxon>
        <taxon>Ktedonobacteraceae</taxon>
        <taxon>Ktedonospora</taxon>
    </lineage>
</organism>
<reference evidence="2" key="1">
    <citation type="submission" date="2020-10" db="EMBL/GenBank/DDBJ databases">
        <title>Taxonomic study of unclassified bacteria belonging to the class Ktedonobacteria.</title>
        <authorList>
            <person name="Yabe S."/>
            <person name="Wang C.M."/>
            <person name="Zheng Y."/>
            <person name="Sakai Y."/>
            <person name="Cavaletti L."/>
            <person name="Monciardini P."/>
            <person name="Donadio S."/>
        </authorList>
    </citation>
    <scope>NUCLEOTIDE SEQUENCE</scope>
    <source>
        <strain evidence="2">SOSP1-1</strain>
    </source>
</reference>
<gene>
    <name evidence="2" type="ORF">KSX_90140</name>
</gene>
<dbReference type="EMBL" id="BNJF01000009">
    <property type="protein sequence ID" value="GHO50851.1"/>
    <property type="molecule type" value="Genomic_DNA"/>
</dbReference>
<evidence type="ECO:0000313" key="2">
    <source>
        <dbReference type="EMBL" id="GHO50851.1"/>
    </source>
</evidence>
<accession>A0A8J3IBB2</accession>
<comment type="caution">
    <text evidence="2">The sequence shown here is derived from an EMBL/GenBank/DDBJ whole genome shotgun (WGS) entry which is preliminary data.</text>
</comment>
<keyword evidence="3" id="KW-1185">Reference proteome</keyword>